<dbReference type="AlphaFoldDB" id="A0AA35TE02"/>
<keyword evidence="5" id="KW-1185">Reference proteome</keyword>
<proteinExistence type="predicted"/>
<dbReference type="InterPro" id="IPR002155">
    <property type="entry name" value="Thiolase"/>
</dbReference>
<sequence length="398" mass="42027">MATTRPRRLARQVSIVGAGLSQFGAYPDKSSRDLFVEAFHDMQDNMDQGISAQDIEAGYIGNYSADLFEHQGHTAPIIADWLGMTPTPITRIENACASSGSALREGVMAIASGMYDVVMVGGVEKMTSLPTEGVTDVLASAADGLYEVPAGLTFPGIFGAIAKAHMDRYETNLNHLLKVGIKNHENGKLNPKAQFQQTDFLNDVRANPWIAWPLRLYDCAPITDGASCVLLVASEIANQFTDKPVHMAGIGQATGRPLHDADELTSLSAAKVASAEAYQMAGIGPADVGVAEVHDCFTIAEIVASEDLGFFAPGEGPHAVDEGRTARTGDRPINTSGGLKAKGHPVGASGVAQVIEVYKQLRGEAGERQLTNPNLEFGLTHNVGGTGGTCVVNVLQRG</sequence>
<protein>
    <submittedName>
        <fullName evidence="4">Uncharacterized protein MTH_793</fullName>
    </submittedName>
</protein>
<dbReference type="NCBIfam" id="NF004720">
    <property type="entry name" value="PRK06064.1"/>
    <property type="match status" value="1"/>
</dbReference>
<reference evidence="4" key="1">
    <citation type="submission" date="2023-03" db="EMBL/GenBank/DDBJ databases">
        <authorList>
            <person name="Steffen K."/>
            <person name="Cardenas P."/>
        </authorList>
    </citation>
    <scope>NUCLEOTIDE SEQUENCE</scope>
</reference>
<accession>A0AA35TE02</accession>
<dbReference type="PIRSF" id="PIRSF000429">
    <property type="entry name" value="Ac-CoA_Ac_transf"/>
    <property type="match status" value="1"/>
</dbReference>
<dbReference type="SUPFAM" id="SSF53901">
    <property type="entry name" value="Thiolase-like"/>
    <property type="match status" value="1"/>
</dbReference>
<gene>
    <name evidence="4" type="ORF">GBAR_LOCUS25287</name>
</gene>
<dbReference type="PANTHER" id="PTHR42870">
    <property type="entry name" value="ACETYL-COA C-ACETYLTRANSFERASE"/>
    <property type="match status" value="1"/>
</dbReference>
<dbReference type="CDD" id="cd00829">
    <property type="entry name" value="SCP-x_thiolase"/>
    <property type="match status" value="1"/>
</dbReference>
<evidence type="ECO:0000259" key="3">
    <source>
        <dbReference type="Pfam" id="PF22691"/>
    </source>
</evidence>
<feature type="domain" description="Thiolase C-terminal" evidence="3">
    <location>
        <begin position="256"/>
        <end position="397"/>
    </location>
</feature>
<dbReference type="Proteomes" id="UP001174909">
    <property type="component" value="Unassembled WGS sequence"/>
</dbReference>
<name>A0AA35TE02_GEOBA</name>
<dbReference type="PANTHER" id="PTHR42870:SF6">
    <property type="entry name" value="ACETYL-COA C-ACYLTRANSFERASE"/>
    <property type="match status" value="1"/>
</dbReference>
<dbReference type="Pfam" id="PF22691">
    <property type="entry name" value="Thiolase_C_1"/>
    <property type="match status" value="1"/>
</dbReference>
<dbReference type="GO" id="GO:0016747">
    <property type="term" value="F:acyltransferase activity, transferring groups other than amino-acyl groups"/>
    <property type="evidence" value="ECO:0007669"/>
    <property type="project" value="InterPro"/>
</dbReference>
<evidence type="ECO:0000313" key="4">
    <source>
        <dbReference type="EMBL" id="CAI8045721.1"/>
    </source>
</evidence>
<feature type="region of interest" description="Disordered" evidence="1">
    <location>
        <begin position="319"/>
        <end position="344"/>
    </location>
</feature>
<dbReference type="InterPro" id="IPR055140">
    <property type="entry name" value="Thiolase_C_2"/>
</dbReference>
<organism evidence="4 5">
    <name type="scientific">Geodia barretti</name>
    <name type="common">Barrett's horny sponge</name>
    <dbReference type="NCBI Taxonomy" id="519541"/>
    <lineage>
        <taxon>Eukaryota</taxon>
        <taxon>Metazoa</taxon>
        <taxon>Porifera</taxon>
        <taxon>Demospongiae</taxon>
        <taxon>Heteroscleromorpha</taxon>
        <taxon>Tetractinellida</taxon>
        <taxon>Astrophorina</taxon>
        <taxon>Geodiidae</taxon>
        <taxon>Geodia</taxon>
    </lineage>
</organism>
<dbReference type="Pfam" id="PF00108">
    <property type="entry name" value="Thiolase_N"/>
    <property type="match status" value="1"/>
</dbReference>
<feature type="compositionally biased region" description="Basic and acidic residues" evidence="1">
    <location>
        <begin position="319"/>
        <end position="330"/>
    </location>
</feature>
<dbReference type="Gene3D" id="3.40.47.10">
    <property type="match status" value="1"/>
</dbReference>
<comment type="caution">
    <text evidence="4">The sequence shown here is derived from an EMBL/GenBank/DDBJ whole genome shotgun (WGS) entry which is preliminary data.</text>
</comment>
<dbReference type="InterPro" id="IPR020616">
    <property type="entry name" value="Thiolase_N"/>
</dbReference>
<feature type="domain" description="Thiolase N-terminal" evidence="2">
    <location>
        <begin position="13"/>
        <end position="197"/>
    </location>
</feature>
<evidence type="ECO:0000313" key="5">
    <source>
        <dbReference type="Proteomes" id="UP001174909"/>
    </source>
</evidence>
<dbReference type="EMBL" id="CASHTH010003502">
    <property type="protein sequence ID" value="CAI8045721.1"/>
    <property type="molecule type" value="Genomic_DNA"/>
</dbReference>
<dbReference type="InterPro" id="IPR016039">
    <property type="entry name" value="Thiolase-like"/>
</dbReference>
<evidence type="ECO:0000256" key="1">
    <source>
        <dbReference type="SAM" id="MobiDB-lite"/>
    </source>
</evidence>
<evidence type="ECO:0000259" key="2">
    <source>
        <dbReference type="Pfam" id="PF00108"/>
    </source>
</evidence>